<dbReference type="AlphaFoldDB" id="A0A914Q5T0"/>
<dbReference type="SUPFAM" id="SSF47862">
    <property type="entry name" value="Saposin"/>
    <property type="match status" value="1"/>
</dbReference>
<name>A0A914Q5T0_9BILA</name>
<feature type="chain" id="PRO_5037663417" evidence="2">
    <location>
        <begin position="19"/>
        <end position="106"/>
    </location>
</feature>
<dbReference type="InterPro" id="IPR008139">
    <property type="entry name" value="SaposinB_dom"/>
</dbReference>
<keyword evidence="2" id="KW-0732">Signal</keyword>
<evidence type="ECO:0000256" key="2">
    <source>
        <dbReference type="SAM" id="SignalP"/>
    </source>
</evidence>
<keyword evidence="4" id="KW-1185">Reference proteome</keyword>
<evidence type="ECO:0000256" key="1">
    <source>
        <dbReference type="ARBA" id="ARBA00023157"/>
    </source>
</evidence>
<dbReference type="PROSITE" id="PS50015">
    <property type="entry name" value="SAP_B"/>
    <property type="match status" value="1"/>
</dbReference>
<protein>
    <submittedName>
        <fullName evidence="5">Saposin B-type domain-containing protein</fullName>
    </submittedName>
</protein>
<feature type="signal peptide" evidence="2">
    <location>
        <begin position="1"/>
        <end position="18"/>
    </location>
</feature>
<dbReference type="Gene3D" id="1.10.225.10">
    <property type="entry name" value="Saposin-like"/>
    <property type="match status" value="1"/>
</dbReference>
<feature type="domain" description="Saposin B-type" evidence="3">
    <location>
        <begin position="20"/>
        <end position="106"/>
    </location>
</feature>
<organism evidence="4 5">
    <name type="scientific">Panagrolaimus davidi</name>
    <dbReference type="NCBI Taxonomy" id="227884"/>
    <lineage>
        <taxon>Eukaryota</taxon>
        <taxon>Metazoa</taxon>
        <taxon>Ecdysozoa</taxon>
        <taxon>Nematoda</taxon>
        <taxon>Chromadorea</taxon>
        <taxon>Rhabditida</taxon>
        <taxon>Tylenchina</taxon>
        <taxon>Panagrolaimomorpha</taxon>
        <taxon>Panagrolaimoidea</taxon>
        <taxon>Panagrolaimidae</taxon>
        <taxon>Panagrolaimus</taxon>
    </lineage>
</organism>
<dbReference type="Proteomes" id="UP000887578">
    <property type="component" value="Unplaced"/>
</dbReference>
<dbReference type="InterPro" id="IPR011001">
    <property type="entry name" value="Saposin-like"/>
</dbReference>
<proteinExistence type="predicted"/>
<evidence type="ECO:0000259" key="3">
    <source>
        <dbReference type="PROSITE" id="PS50015"/>
    </source>
</evidence>
<sequence length="106" mass="11820">MKVIIFAFLFSIFVSIFAQQNDYCKTCYKIINDLKEEFNQGFDGITVNQLIKALDQECKDALGGSNEMICISTAKKNAAKLLKVLRKKGSNNNQACIALGFCKNIV</sequence>
<keyword evidence="1" id="KW-1015">Disulfide bond</keyword>
<accession>A0A914Q5T0</accession>
<dbReference type="WBParaSite" id="PDA_v2.g26723.t1">
    <property type="protein sequence ID" value="PDA_v2.g26723.t1"/>
    <property type="gene ID" value="PDA_v2.g26723"/>
</dbReference>
<reference evidence="5" key="1">
    <citation type="submission" date="2022-11" db="UniProtKB">
        <authorList>
            <consortium name="WormBaseParasite"/>
        </authorList>
    </citation>
    <scope>IDENTIFICATION</scope>
</reference>
<evidence type="ECO:0000313" key="5">
    <source>
        <dbReference type="WBParaSite" id="PDA_v2.g26723.t1"/>
    </source>
</evidence>
<evidence type="ECO:0000313" key="4">
    <source>
        <dbReference type="Proteomes" id="UP000887578"/>
    </source>
</evidence>